<dbReference type="PROSITE" id="PS50093">
    <property type="entry name" value="PKD"/>
    <property type="match status" value="1"/>
</dbReference>
<dbReference type="RefSeq" id="WP_205723376.1">
    <property type="nucleotide sequence ID" value="NZ_CP070608.1"/>
</dbReference>
<feature type="chain" id="PRO_5036776896" evidence="1">
    <location>
        <begin position="20"/>
        <end position="834"/>
    </location>
</feature>
<dbReference type="PANTHER" id="PTHR47199">
    <property type="entry name" value="PHOTOSYSTEM II STABILITY/ASSEMBLY FACTOR HCF136, CHLOROPLASTIC"/>
    <property type="match status" value="1"/>
</dbReference>
<keyword evidence="1" id="KW-0732">Signal</keyword>
<dbReference type="SUPFAM" id="SSF49299">
    <property type="entry name" value="PKD domain"/>
    <property type="match status" value="1"/>
</dbReference>
<dbReference type="InterPro" id="IPR015943">
    <property type="entry name" value="WD40/YVTN_repeat-like_dom_sf"/>
</dbReference>
<evidence type="ECO:0000256" key="1">
    <source>
        <dbReference type="SAM" id="SignalP"/>
    </source>
</evidence>
<dbReference type="KEGG" id="fuv:JR347_07215"/>
<dbReference type="InterPro" id="IPR026444">
    <property type="entry name" value="Secre_tail"/>
</dbReference>
<dbReference type="AlphaFoldDB" id="A0A975A2S5"/>
<dbReference type="Gene3D" id="2.130.10.10">
    <property type="entry name" value="YVTN repeat-like/Quinoprotein amine dehydrogenase"/>
    <property type="match status" value="2"/>
</dbReference>
<dbReference type="InterPro" id="IPR035986">
    <property type="entry name" value="PKD_dom_sf"/>
</dbReference>
<dbReference type="InterPro" id="IPR013783">
    <property type="entry name" value="Ig-like_fold"/>
</dbReference>
<organism evidence="3 4">
    <name type="scientific">Fulvivirga lutea</name>
    <dbReference type="NCBI Taxonomy" id="2810512"/>
    <lineage>
        <taxon>Bacteria</taxon>
        <taxon>Pseudomonadati</taxon>
        <taxon>Bacteroidota</taxon>
        <taxon>Cytophagia</taxon>
        <taxon>Cytophagales</taxon>
        <taxon>Fulvivirgaceae</taxon>
        <taxon>Fulvivirga</taxon>
    </lineage>
</organism>
<proteinExistence type="predicted"/>
<dbReference type="Proteomes" id="UP000662783">
    <property type="component" value="Chromosome"/>
</dbReference>
<feature type="signal peptide" evidence="1">
    <location>
        <begin position="1"/>
        <end position="19"/>
    </location>
</feature>
<dbReference type="CDD" id="cd15482">
    <property type="entry name" value="Sialidase_non-viral"/>
    <property type="match status" value="1"/>
</dbReference>
<reference evidence="3" key="1">
    <citation type="submission" date="2021-02" db="EMBL/GenBank/DDBJ databases">
        <title>Fulvivirga sp. S481 isolated from sea water.</title>
        <authorList>
            <person name="Bae S.S."/>
            <person name="Baek K."/>
        </authorList>
    </citation>
    <scope>NUCLEOTIDE SEQUENCE</scope>
    <source>
        <strain evidence="3">S481</strain>
    </source>
</reference>
<evidence type="ECO:0000313" key="3">
    <source>
        <dbReference type="EMBL" id="QSE98862.1"/>
    </source>
</evidence>
<dbReference type="SUPFAM" id="SSF110296">
    <property type="entry name" value="Oligoxyloglucan reducing end-specific cellobiohydrolase"/>
    <property type="match status" value="2"/>
</dbReference>
<dbReference type="EMBL" id="CP070608">
    <property type="protein sequence ID" value="QSE98862.1"/>
    <property type="molecule type" value="Genomic_DNA"/>
</dbReference>
<evidence type="ECO:0000259" key="2">
    <source>
        <dbReference type="PROSITE" id="PS50093"/>
    </source>
</evidence>
<accession>A0A975A2S5</accession>
<dbReference type="CDD" id="cd00146">
    <property type="entry name" value="PKD"/>
    <property type="match status" value="1"/>
</dbReference>
<dbReference type="InterPro" id="IPR000601">
    <property type="entry name" value="PKD_dom"/>
</dbReference>
<dbReference type="Gene3D" id="2.60.40.10">
    <property type="entry name" value="Immunoglobulins"/>
    <property type="match status" value="1"/>
</dbReference>
<gene>
    <name evidence="3" type="ORF">JR347_07215</name>
</gene>
<keyword evidence="4" id="KW-1185">Reference proteome</keyword>
<protein>
    <submittedName>
        <fullName evidence="3">T9SS type A sorting domain-containing protein</fullName>
    </submittedName>
</protein>
<dbReference type="Pfam" id="PF18962">
    <property type="entry name" value="Por_Secre_tail"/>
    <property type="match status" value="1"/>
</dbReference>
<name>A0A975A2S5_9BACT</name>
<feature type="domain" description="PKD" evidence="2">
    <location>
        <begin position="620"/>
        <end position="678"/>
    </location>
</feature>
<dbReference type="PANTHER" id="PTHR47199:SF2">
    <property type="entry name" value="PHOTOSYSTEM II STABILITY_ASSEMBLY FACTOR HCF136, CHLOROPLASTIC"/>
    <property type="match status" value="1"/>
</dbReference>
<sequence>MNKLFITAAILFVSHYLQAQCNLSASFISPELTNDDLEGIIFTDESTGFIVGQGYNIYKSIDEGLSWDTLTLSNQDINTIYGLESNILKDSLYAFGSKIVFTKDQFETISIIDAPATVTLFKVKNNSELFIQSNNSKKYLSSDFGSTWNEIPNLDNIYFGDVSFINNSEGFATASNLIYKTTDGGLTWTSIYDAGFSLSEISISNQTIIATGYSSIVTSTDLGVNWSTKSLELTGFSYDLKIIDDKVYLLNYNQDNNYSINLLVSSDIGTTWSKMNSFDNGFNQWANKFQIINDQLFLVGRFGLIAKVDINSFENTVISGGFAPFISSITVSPSGEIKAAGHNGLLIDINNDIKTISYLEEPHQIRDLKYLNNDTIYAMTDKKFLRSYDASETWTTALDVSVDEYFLEFSSKGDNILAVTNKFLYQSDDAGITWNTINPLESLEGSFTLRSCEFVNSANWLLGISGDEGALLQSTNNGSTWSKILSAELSYASFTEIDFVSDQIGYAAGEYDVFYKTVDGGATWSTINFSTTNVIDNIYFESENKGYVLMSDRISQTINGGESWSTIYRGNFSSYFEDLIVVDELIYIVGRGGTILKLSEEVTAQEFDINDTYCLDETLFSQVSVESGFSYSWSLDNQTVANSGMVEVTFDSPGFYNLSLTKASNCGNSSTTTKTFEVLNVTKPETPEIIYEDNLLKTTGDNIEWYFNNELIIDYTQNTLEPVEYGEYFTIDSNQCGSSSSDIFNYTTILSNDNEFAVSVNVYPNPASEKLYLDTRKIKKNDLELQILNQMGQLIYSSKITAEIKEINTLEFANGVYFLLISGSNSVLKFVINK</sequence>
<dbReference type="NCBIfam" id="TIGR04183">
    <property type="entry name" value="Por_Secre_tail"/>
    <property type="match status" value="1"/>
</dbReference>
<evidence type="ECO:0000313" key="4">
    <source>
        <dbReference type="Proteomes" id="UP000662783"/>
    </source>
</evidence>